<dbReference type="Proteomes" id="UP001501822">
    <property type="component" value="Unassembled WGS sequence"/>
</dbReference>
<feature type="domain" description="DUF5666" evidence="2">
    <location>
        <begin position="78"/>
        <end position="143"/>
    </location>
</feature>
<proteinExistence type="predicted"/>
<dbReference type="RefSeq" id="WP_252799478.1">
    <property type="nucleotide sequence ID" value="NZ_BAAABM010000066.1"/>
</dbReference>
<gene>
    <name evidence="3" type="ORF">GCM10010151_68310</name>
</gene>
<feature type="region of interest" description="Disordered" evidence="1">
    <location>
        <begin position="27"/>
        <end position="56"/>
    </location>
</feature>
<organism evidence="3 4">
    <name type="scientific">Actinoallomurus spadix</name>
    <dbReference type="NCBI Taxonomy" id="79912"/>
    <lineage>
        <taxon>Bacteria</taxon>
        <taxon>Bacillati</taxon>
        <taxon>Actinomycetota</taxon>
        <taxon>Actinomycetes</taxon>
        <taxon>Streptosporangiales</taxon>
        <taxon>Thermomonosporaceae</taxon>
        <taxon>Actinoallomurus</taxon>
    </lineage>
</organism>
<evidence type="ECO:0000256" key="1">
    <source>
        <dbReference type="SAM" id="MobiDB-lite"/>
    </source>
</evidence>
<evidence type="ECO:0000313" key="3">
    <source>
        <dbReference type="EMBL" id="GAA0368720.1"/>
    </source>
</evidence>
<feature type="compositionally biased region" description="Low complexity" evidence="1">
    <location>
        <begin position="27"/>
        <end position="39"/>
    </location>
</feature>
<dbReference type="Pfam" id="PF18914">
    <property type="entry name" value="DUF5666"/>
    <property type="match status" value="1"/>
</dbReference>
<keyword evidence="4" id="KW-1185">Reference proteome</keyword>
<protein>
    <recommendedName>
        <fullName evidence="2">DUF5666 domain-containing protein</fullName>
    </recommendedName>
</protein>
<dbReference type="EMBL" id="BAAABM010000066">
    <property type="protein sequence ID" value="GAA0368720.1"/>
    <property type="molecule type" value="Genomic_DNA"/>
</dbReference>
<comment type="caution">
    <text evidence="3">The sequence shown here is derived from an EMBL/GenBank/DDBJ whole genome shotgun (WGS) entry which is preliminary data.</text>
</comment>
<name>A0ABN0XNN3_9ACTN</name>
<accession>A0ABN0XNN3</accession>
<evidence type="ECO:0000313" key="4">
    <source>
        <dbReference type="Proteomes" id="UP001501822"/>
    </source>
</evidence>
<sequence length="162" mass="16631">MNKKILGGVSALAVGVVGTGVYLAVPAAAGPSPSTPARAKAAERHPGRHPRAARAARGIHGQATVRTKQGFAQVDWQRGTLTAVNGGTLSVRSADGVTWQWRTDGTTKVRKNGARSTVSGLTAGDFVVVLGRDASGTRTARRVIIPKKIPARATASPAPSHG</sequence>
<evidence type="ECO:0000259" key="2">
    <source>
        <dbReference type="Pfam" id="PF18914"/>
    </source>
</evidence>
<dbReference type="InterPro" id="IPR043724">
    <property type="entry name" value="DUF5666"/>
</dbReference>
<reference evidence="4" key="1">
    <citation type="journal article" date="2019" name="Int. J. Syst. Evol. Microbiol.">
        <title>The Global Catalogue of Microorganisms (GCM) 10K type strain sequencing project: providing services to taxonomists for standard genome sequencing and annotation.</title>
        <authorList>
            <consortium name="The Broad Institute Genomics Platform"/>
            <consortium name="The Broad Institute Genome Sequencing Center for Infectious Disease"/>
            <person name="Wu L."/>
            <person name="Ma J."/>
        </authorList>
    </citation>
    <scope>NUCLEOTIDE SEQUENCE [LARGE SCALE GENOMIC DNA]</scope>
    <source>
        <strain evidence="4">JCM 3146</strain>
    </source>
</reference>